<dbReference type="PATRIC" id="fig|1200352.3.peg.1443"/>
<evidence type="ECO:0000313" key="2">
    <source>
        <dbReference type="Proteomes" id="UP000014809"/>
    </source>
</evidence>
<keyword evidence="2" id="KW-1185">Reference proteome</keyword>
<dbReference type="InterPro" id="IPR009351">
    <property type="entry name" value="AlkZ-like"/>
</dbReference>
<dbReference type="KEGG" id="cter:A606_07075"/>
<dbReference type="Pfam" id="PF06224">
    <property type="entry name" value="AlkZ-like"/>
    <property type="match status" value="1"/>
</dbReference>
<accession>S4XD42</accession>
<reference evidence="1 2" key="1">
    <citation type="submission" date="2012-06" db="EMBL/GenBank/DDBJ databases">
        <title>Complete genome sequence of Corynebacterium terpenotabidum Y-11 (=DSM 44721).</title>
        <authorList>
            <person name="Ruckert C."/>
            <person name="Albersmeier A."/>
            <person name="Al-Dilaimi A."/>
            <person name="Szczepanowski R."/>
            <person name="Kalinowski J."/>
        </authorList>
    </citation>
    <scope>NUCLEOTIDE SEQUENCE [LARGE SCALE GENOMIC DNA]</scope>
    <source>
        <strain evidence="1 2">Y-11</strain>
    </source>
</reference>
<dbReference type="PANTHER" id="PTHR38479">
    <property type="entry name" value="LMO0824 PROTEIN"/>
    <property type="match status" value="1"/>
</dbReference>
<gene>
    <name evidence="1" type="ORF">A606_07075</name>
</gene>
<proteinExistence type="predicted"/>
<dbReference type="Proteomes" id="UP000014809">
    <property type="component" value="Chromosome"/>
</dbReference>
<sequence>MTRPDAGNLGAMTVLPLPTTADLRARRLIAQLLAPSAAHPRPNDLNGVASYLTAIQAQNAAAGRDGLALRLGIAPGAVTPADLAEAQVVRSWSQRGTHHLLAARDVRWITLLCSPRVQRASQKRRGRLGLTDTDVDRCRDALLAAAGTPVTRTGAYALFRSIGVDPDDGRGPHMLRHFGGEGDLIQGTPIGGEETFLLHDVAVADPVDLTGPDALREIAVRYFRSRGPATVHDLAWWTGLTMTDAKQATALATATGTVVPAESTDGRTLYLADWQVDVTDEELADAVSPDRPPLCLPAFDEYLMAYTDRSDVMTPEVAKEVGPTRNGLAFPCSVHAGTVTGRR</sequence>
<dbReference type="AlphaFoldDB" id="S4XD42"/>
<dbReference type="STRING" id="1200352.A606_07075"/>
<evidence type="ECO:0000313" key="1">
    <source>
        <dbReference type="EMBL" id="AGP31062.1"/>
    </source>
</evidence>
<dbReference type="EMBL" id="CP003696">
    <property type="protein sequence ID" value="AGP31062.1"/>
    <property type="molecule type" value="Genomic_DNA"/>
</dbReference>
<evidence type="ECO:0008006" key="3">
    <source>
        <dbReference type="Google" id="ProtNLM"/>
    </source>
</evidence>
<name>S4XD42_9CORY</name>
<organism evidence="1 2">
    <name type="scientific">Corynebacterium terpenotabidum Y-11</name>
    <dbReference type="NCBI Taxonomy" id="1200352"/>
    <lineage>
        <taxon>Bacteria</taxon>
        <taxon>Bacillati</taxon>
        <taxon>Actinomycetota</taxon>
        <taxon>Actinomycetes</taxon>
        <taxon>Mycobacteriales</taxon>
        <taxon>Corynebacteriaceae</taxon>
        <taxon>Corynebacterium</taxon>
    </lineage>
</organism>
<protein>
    <recommendedName>
        <fullName evidence="3">Winged helix DNA-binding domain-containing protein</fullName>
    </recommendedName>
</protein>
<dbReference type="PANTHER" id="PTHR38479:SF2">
    <property type="entry name" value="WINGED HELIX DNA-BINDING DOMAIN-CONTAINING PROTEIN"/>
    <property type="match status" value="1"/>
</dbReference>
<dbReference type="eggNOG" id="COG3214">
    <property type="taxonomic scope" value="Bacteria"/>
</dbReference>
<dbReference type="HOGENOM" id="CLU_047003_0_0_11"/>